<gene>
    <name evidence="1" type="ORF">SDC9_61109</name>
</gene>
<organism evidence="1">
    <name type="scientific">bioreactor metagenome</name>
    <dbReference type="NCBI Taxonomy" id="1076179"/>
    <lineage>
        <taxon>unclassified sequences</taxon>
        <taxon>metagenomes</taxon>
        <taxon>ecological metagenomes</taxon>
    </lineage>
</organism>
<dbReference type="GO" id="GO:0008270">
    <property type="term" value="F:zinc ion binding"/>
    <property type="evidence" value="ECO:0007669"/>
    <property type="project" value="InterPro"/>
</dbReference>
<protein>
    <recommendedName>
        <fullName evidence="2">DUF3854 domain-containing protein</fullName>
    </recommendedName>
</protein>
<sequence length="363" mass="40954">MQSYHMTDILPLLSIPQPPYGKVSYNIACPICEQGRPDKDGHLNINLKKDVYRCPKCGQFHGGVFDLYAYYENIPRDDVLEAVQARLGGKTYAPTGKASARPKALPAPPEVPQAAIADITARDRVYRALLEKLSLASDHLDNLRGRGLTDEAVARLQYRTTPVVGLHAIAGALMKEGYDLFGIPGFYREADGRWTMAIYRRGIMIPCRDHLGRIQRLHTRLDNMQRNKFRPFSSTDKWDGCTAENWCHLAGPVRESILLIEGYMKADIVHHLTGQTVLAIPGVTSLRHLEAVLKELIGLGVKHVMTCFDMDYLKNWHVSDAYTNLLGLLGGLDLTFGTYLWRPDFNGLDDYVWEFCLDQGRFF</sequence>
<proteinExistence type="predicted"/>
<dbReference type="InterPro" id="IPR036977">
    <property type="entry name" value="DNA_primase_Znf_CHC2"/>
</dbReference>
<dbReference type="GO" id="GO:0003677">
    <property type="term" value="F:DNA binding"/>
    <property type="evidence" value="ECO:0007669"/>
    <property type="project" value="InterPro"/>
</dbReference>
<dbReference type="EMBL" id="VSSQ01002331">
    <property type="protein sequence ID" value="MPM14745.1"/>
    <property type="molecule type" value="Genomic_DNA"/>
</dbReference>
<comment type="caution">
    <text evidence="1">The sequence shown here is derived from an EMBL/GenBank/DDBJ whole genome shotgun (WGS) entry which is preliminary data.</text>
</comment>
<name>A0A644XEX3_9ZZZZ</name>
<dbReference type="SUPFAM" id="SSF57783">
    <property type="entry name" value="Zinc beta-ribbon"/>
    <property type="match status" value="1"/>
</dbReference>
<reference evidence="1" key="1">
    <citation type="submission" date="2019-08" db="EMBL/GenBank/DDBJ databases">
        <authorList>
            <person name="Kucharzyk K."/>
            <person name="Murdoch R.W."/>
            <person name="Higgins S."/>
            <person name="Loffler F."/>
        </authorList>
    </citation>
    <scope>NUCLEOTIDE SEQUENCE</scope>
</reference>
<evidence type="ECO:0008006" key="2">
    <source>
        <dbReference type="Google" id="ProtNLM"/>
    </source>
</evidence>
<dbReference type="Gene3D" id="3.90.580.10">
    <property type="entry name" value="Zinc finger, CHC2-type domain"/>
    <property type="match status" value="1"/>
</dbReference>
<accession>A0A644XEX3</accession>
<dbReference type="SUPFAM" id="SSF56731">
    <property type="entry name" value="DNA primase core"/>
    <property type="match status" value="1"/>
</dbReference>
<dbReference type="GO" id="GO:0006260">
    <property type="term" value="P:DNA replication"/>
    <property type="evidence" value="ECO:0007669"/>
    <property type="project" value="InterPro"/>
</dbReference>
<evidence type="ECO:0000313" key="1">
    <source>
        <dbReference type="EMBL" id="MPM14745.1"/>
    </source>
</evidence>
<dbReference type="AlphaFoldDB" id="A0A644XEX3"/>